<evidence type="ECO:0000313" key="2">
    <source>
        <dbReference type="Proteomes" id="UP001345963"/>
    </source>
</evidence>
<reference evidence="1 2" key="1">
    <citation type="submission" date="2021-07" db="EMBL/GenBank/DDBJ databases">
        <authorList>
            <person name="Palmer J.M."/>
        </authorList>
    </citation>
    <scope>NUCLEOTIDE SEQUENCE [LARGE SCALE GENOMIC DNA]</scope>
    <source>
        <strain evidence="1 2">AT_MEX2019</strain>
        <tissue evidence="1">Muscle</tissue>
    </source>
</reference>
<gene>
    <name evidence="1" type="ORF">ATANTOWER_016176</name>
</gene>
<comment type="caution">
    <text evidence="1">The sequence shown here is derived from an EMBL/GenBank/DDBJ whole genome shotgun (WGS) entry which is preliminary data.</text>
</comment>
<accession>A0ABU7A254</accession>
<evidence type="ECO:0000313" key="1">
    <source>
        <dbReference type="EMBL" id="MED6231968.1"/>
    </source>
</evidence>
<dbReference type="Proteomes" id="UP001345963">
    <property type="component" value="Unassembled WGS sequence"/>
</dbReference>
<name>A0ABU7A254_9TELE</name>
<keyword evidence="2" id="KW-1185">Reference proteome</keyword>
<organism evidence="1 2">
    <name type="scientific">Ataeniobius toweri</name>
    <dbReference type="NCBI Taxonomy" id="208326"/>
    <lineage>
        <taxon>Eukaryota</taxon>
        <taxon>Metazoa</taxon>
        <taxon>Chordata</taxon>
        <taxon>Craniata</taxon>
        <taxon>Vertebrata</taxon>
        <taxon>Euteleostomi</taxon>
        <taxon>Actinopterygii</taxon>
        <taxon>Neopterygii</taxon>
        <taxon>Teleostei</taxon>
        <taxon>Neoteleostei</taxon>
        <taxon>Acanthomorphata</taxon>
        <taxon>Ovalentaria</taxon>
        <taxon>Atherinomorphae</taxon>
        <taxon>Cyprinodontiformes</taxon>
        <taxon>Goodeidae</taxon>
        <taxon>Ataeniobius</taxon>
    </lineage>
</organism>
<proteinExistence type="predicted"/>
<dbReference type="EMBL" id="JAHUTI010000336">
    <property type="protein sequence ID" value="MED6231968.1"/>
    <property type="molecule type" value="Genomic_DNA"/>
</dbReference>
<sequence>MLFTDYGGNSGRTSSCNRLVAGLNPCSVCAEISKTETLWLVRYYCSAAATIIIETEKCGCLLRHVLQFWLKNNWDKLMLRYVGDNIIISHVGFNILDPSESSL</sequence>
<protein>
    <submittedName>
        <fullName evidence="1">Uncharacterized protein</fullName>
    </submittedName>
</protein>